<dbReference type="SUPFAM" id="SSF50249">
    <property type="entry name" value="Nucleic acid-binding proteins"/>
    <property type="match status" value="1"/>
</dbReference>
<sequence>MSKRQRVTEAPAYLLHAVAWKETSLITQMFSRDHGIVALVAKGAKRPYSALKPVLLNFQPLLLSWSGANEVKTLTKAEITGLHPLIGRNLMPAWYMNELIMRLLPREDPHPMLFDQYKNALQRLAAGSATTAHVLRQFEWVLLQETGYGMDEPLPDFLDLDNESALRQRLRERIDYLLGRPLRTRAVLMELQHYGRS</sequence>
<dbReference type="GO" id="GO:0006310">
    <property type="term" value="P:DNA recombination"/>
    <property type="evidence" value="ECO:0007669"/>
    <property type="project" value="UniProtKB-UniRule"/>
</dbReference>
<dbReference type="Gene3D" id="1.20.1440.120">
    <property type="entry name" value="Recombination protein O, C-terminal domain"/>
    <property type="match status" value="1"/>
</dbReference>
<protein>
    <recommendedName>
        <fullName evidence="2 7">DNA repair protein RecO</fullName>
    </recommendedName>
    <alternativeName>
        <fullName evidence="6 7">Recombination protein O</fullName>
    </alternativeName>
</protein>
<keyword evidence="4 7" id="KW-0233">DNA recombination</keyword>
<dbReference type="GO" id="GO:0006302">
    <property type="term" value="P:double-strand break repair"/>
    <property type="evidence" value="ECO:0007669"/>
    <property type="project" value="TreeGrafter"/>
</dbReference>
<feature type="domain" description="DNA replication/recombination mediator RecO N-terminal" evidence="8">
    <location>
        <begin position="8"/>
        <end position="80"/>
    </location>
</feature>
<keyword evidence="3 7" id="KW-0227">DNA damage</keyword>
<dbReference type="KEGG" id="phn:PAEH1_05025"/>
<dbReference type="PANTHER" id="PTHR33991">
    <property type="entry name" value="DNA REPAIR PROTEIN RECO"/>
    <property type="match status" value="1"/>
</dbReference>
<dbReference type="InterPro" id="IPR012340">
    <property type="entry name" value="NA-bd_OB-fold"/>
</dbReference>
<evidence type="ECO:0000256" key="6">
    <source>
        <dbReference type="ARBA" id="ARBA00033409"/>
    </source>
</evidence>
<organism evidence="9 10">
    <name type="scientific">Paenalcaligenes hominis</name>
    <dbReference type="NCBI Taxonomy" id="643674"/>
    <lineage>
        <taxon>Bacteria</taxon>
        <taxon>Pseudomonadati</taxon>
        <taxon>Pseudomonadota</taxon>
        <taxon>Betaproteobacteria</taxon>
        <taxon>Burkholderiales</taxon>
        <taxon>Alcaligenaceae</taxon>
        <taxon>Paenalcaligenes</taxon>
    </lineage>
</organism>
<accession>A0A1U9JZC2</accession>
<dbReference type="EMBL" id="CP019697">
    <property type="protein sequence ID" value="AQS51094.1"/>
    <property type="molecule type" value="Genomic_DNA"/>
</dbReference>
<reference evidence="9 10" key="1">
    <citation type="submission" date="2017-01" db="EMBL/GenBank/DDBJ databases">
        <title>Complete Genome Sequence of Paenalcaligenes hominis, Isolated from a paraplegic Patient with neurogenic bladder.</title>
        <authorList>
            <person name="Mukhopadhyay R."/>
            <person name="Joaquin J."/>
            <person name="Hogue R."/>
            <person name="Kilaru A."/>
            <person name="Jospin G."/>
            <person name="Mars K."/>
            <person name="Eisen J.A."/>
            <person name="Chaturvedi V."/>
        </authorList>
    </citation>
    <scope>NUCLEOTIDE SEQUENCE [LARGE SCALE GENOMIC DNA]</scope>
    <source>
        <strain evidence="9 10">15S00501</strain>
    </source>
</reference>
<name>A0A1U9JZC2_9BURK</name>
<dbReference type="GO" id="GO:0043590">
    <property type="term" value="C:bacterial nucleoid"/>
    <property type="evidence" value="ECO:0007669"/>
    <property type="project" value="TreeGrafter"/>
</dbReference>
<proteinExistence type="inferred from homology"/>
<comment type="function">
    <text evidence="7">Involved in DNA repair and RecF pathway recombination.</text>
</comment>
<evidence type="ECO:0000256" key="4">
    <source>
        <dbReference type="ARBA" id="ARBA00023172"/>
    </source>
</evidence>
<dbReference type="SUPFAM" id="SSF57863">
    <property type="entry name" value="ArfGap/RecO-like zinc finger"/>
    <property type="match status" value="1"/>
</dbReference>
<comment type="similarity">
    <text evidence="1 7">Belongs to the RecO family.</text>
</comment>
<gene>
    <name evidence="7" type="primary">recO</name>
    <name evidence="9" type="ORF">PAEH1_05025</name>
</gene>
<dbReference type="NCBIfam" id="TIGR00613">
    <property type="entry name" value="reco"/>
    <property type="match status" value="1"/>
</dbReference>
<evidence type="ECO:0000259" key="8">
    <source>
        <dbReference type="Pfam" id="PF11967"/>
    </source>
</evidence>
<dbReference type="Proteomes" id="UP000189369">
    <property type="component" value="Chromosome"/>
</dbReference>
<dbReference type="AlphaFoldDB" id="A0A1U9JZC2"/>
<dbReference type="InterPro" id="IPR042242">
    <property type="entry name" value="RecO_C"/>
</dbReference>
<dbReference type="STRING" id="643674.PAEH1_05025"/>
<dbReference type="InterPro" id="IPR037278">
    <property type="entry name" value="ARFGAP/RecO"/>
</dbReference>
<dbReference type="Pfam" id="PF02565">
    <property type="entry name" value="RecO_C"/>
    <property type="match status" value="1"/>
</dbReference>
<dbReference type="Pfam" id="PF11967">
    <property type="entry name" value="RecO_N"/>
    <property type="match status" value="1"/>
</dbReference>
<dbReference type="PANTHER" id="PTHR33991:SF1">
    <property type="entry name" value="DNA REPAIR PROTEIN RECO"/>
    <property type="match status" value="1"/>
</dbReference>
<dbReference type="OrthoDB" id="9804792at2"/>
<keyword evidence="5 7" id="KW-0234">DNA repair</keyword>
<dbReference type="InterPro" id="IPR003717">
    <property type="entry name" value="RecO"/>
</dbReference>
<evidence type="ECO:0000256" key="5">
    <source>
        <dbReference type="ARBA" id="ARBA00023204"/>
    </source>
</evidence>
<dbReference type="InterPro" id="IPR022572">
    <property type="entry name" value="DNA_rep/recomb_RecO_N"/>
</dbReference>
<dbReference type="Gene3D" id="2.40.50.140">
    <property type="entry name" value="Nucleic acid-binding proteins"/>
    <property type="match status" value="1"/>
</dbReference>
<dbReference type="HAMAP" id="MF_00201">
    <property type="entry name" value="RecO"/>
    <property type="match status" value="1"/>
</dbReference>
<evidence type="ECO:0000256" key="7">
    <source>
        <dbReference type="HAMAP-Rule" id="MF_00201"/>
    </source>
</evidence>
<evidence type="ECO:0000256" key="3">
    <source>
        <dbReference type="ARBA" id="ARBA00022763"/>
    </source>
</evidence>
<evidence type="ECO:0000256" key="2">
    <source>
        <dbReference type="ARBA" id="ARBA00021310"/>
    </source>
</evidence>
<evidence type="ECO:0000256" key="1">
    <source>
        <dbReference type="ARBA" id="ARBA00007452"/>
    </source>
</evidence>
<evidence type="ECO:0000313" key="10">
    <source>
        <dbReference type="Proteomes" id="UP000189369"/>
    </source>
</evidence>
<evidence type="ECO:0000313" key="9">
    <source>
        <dbReference type="EMBL" id="AQS51094.1"/>
    </source>
</evidence>